<gene>
    <name evidence="3" type="ORF">EU557_21955</name>
</gene>
<keyword evidence="4" id="KW-1185">Reference proteome</keyword>
<dbReference type="AlphaFoldDB" id="A0A4Z0MEZ2"/>
<evidence type="ECO:0000313" key="3">
    <source>
        <dbReference type="EMBL" id="TGD78049.1"/>
    </source>
</evidence>
<evidence type="ECO:0000313" key="4">
    <source>
        <dbReference type="Proteomes" id="UP000298284"/>
    </source>
</evidence>
<evidence type="ECO:0000259" key="2">
    <source>
        <dbReference type="Pfam" id="PF07484"/>
    </source>
</evidence>
<protein>
    <submittedName>
        <fullName evidence="3">Phage tail protein</fullName>
    </submittedName>
</protein>
<sequence>MEPFVGEIMLFAGNFAPKGYLLCQGQLLNISQNTALFSILGTTYGGNGQTNFALPDLRGRFPMQQGQGPGLSYHSQGEMAGTETVTLLNSQMPAHNHQLNASTAAGNSDSPSGNVLANNGRGGPQFTSAGTTNTPMNPQSVGVAGGNQPHENMPPYLALNFCIAVDGIYPSRD</sequence>
<feature type="compositionally biased region" description="Polar residues" evidence="1">
    <location>
        <begin position="125"/>
        <end position="138"/>
    </location>
</feature>
<organism evidence="3 4">
    <name type="scientific">Hymenobacter wooponensis</name>
    <dbReference type="NCBI Taxonomy" id="1525360"/>
    <lineage>
        <taxon>Bacteria</taxon>
        <taxon>Pseudomonadati</taxon>
        <taxon>Bacteroidota</taxon>
        <taxon>Cytophagia</taxon>
        <taxon>Cytophagales</taxon>
        <taxon>Hymenobacteraceae</taxon>
        <taxon>Hymenobacter</taxon>
    </lineage>
</organism>
<proteinExistence type="predicted"/>
<dbReference type="Proteomes" id="UP000298284">
    <property type="component" value="Unassembled WGS sequence"/>
</dbReference>
<dbReference type="EMBL" id="SRKZ01000007">
    <property type="protein sequence ID" value="TGD78049.1"/>
    <property type="molecule type" value="Genomic_DNA"/>
</dbReference>
<dbReference type="InterPro" id="IPR037053">
    <property type="entry name" value="Phage_tail_collar_dom_sf"/>
</dbReference>
<dbReference type="OrthoDB" id="9810174at2"/>
<dbReference type="InterPro" id="IPR011083">
    <property type="entry name" value="Phage_tail_collar_dom"/>
</dbReference>
<dbReference type="Pfam" id="PF07484">
    <property type="entry name" value="Collar"/>
    <property type="match status" value="1"/>
</dbReference>
<comment type="caution">
    <text evidence="3">The sequence shown here is derived from an EMBL/GenBank/DDBJ whole genome shotgun (WGS) entry which is preliminary data.</text>
</comment>
<feature type="region of interest" description="Disordered" evidence="1">
    <location>
        <begin position="101"/>
        <end position="138"/>
    </location>
</feature>
<name>A0A4Z0MEZ2_9BACT</name>
<feature type="domain" description="Phage tail collar" evidence="2">
    <location>
        <begin position="6"/>
        <end position="62"/>
    </location>
</feature>
<evidence type="ECO:0000256" key="1">
    <source>
        <dbReference type="SAM" id="MobiDB-lite"/>
    </source>
</evidence>
<accession>A0A4Z0MEZ2</accession>
<dbReference type="Gene3D" id="3.90.1340.10">
    <property type="entry name" value="Phage tail collar domain"/>
    <property type="match status" value="1"/>
</dbReference>
<feature type="compositionally biased region" description="Polar residues" evidence="1">
    <location>
        <begin position="101"/>
        <end position="117"/>
    </location>
</feature>
<reference evidence="3 4" key="1">
    <citation type="submission" date="2019-04" db="EMBL/GenBank/DDBJ databases">
        <authorList>
            <person name="Feng G."/>
            <person name="Zhang J."/>
            <person name="Zhu H."/>
        </authorList>
    </citation>
    <scope>NUCLEOTIDE SEQUENCE [LARGE SCALE GENOMIC DNA]</scope>
    <source>
        <strain evidence="3 4">JCM 19491</strain>
    </source>
</reference>
<dbReference type="SUPFAM" id="SSF88874">
    <property type="entry name" value="Receptor-binding domain of short tail fibre protein gp12"/>
    <property type="match status" value="1"/>
</dbReference>